<dbReference type="EMBL" id="NNRK01000024">
    <property type="protein sequence ID" value="OYR15774.1"/>
    <property type="molecule type" value="Genomic_DNA"/>
</dbReference>
<sequence length="44" mass="4841">MHLPSAASGHGKAFRFLVFVPVTAETAMRAPVHENAAHNQERKQ</sequence>
<gene>
    <name evidence="1" type="ORF">CEV32_4486</name>
</gene>
<dbReference type="AlphaFoldDB" id="A0A256FLP8"/>
<keyword evidence="2" id="KW-1185">Reference proteome</keyword>
<proteinExistence type="predicted"/>
<accession>A0A256FLP8</accession>
<reference evidence="1 2" key="1">
    <citation type="submission" date="2017-07" db="EMBL/GenBank/DDBJ databases">
        <title>Phylogenetic study on the rhizospheric bacterium Ochrobactrum sp. A44.</title>
        <authorList>
            <person name="Krzyzanowska D.M."/>
            <person name="Ossowicki A."/>
            <person name="Rajewska M."/>
            <person name="Maciag T."/>
            <person name="Kaczynski Z."/>
            <person name="Czerwicka M."/>
            <person name="Jafra S."/>
        </authorList>
    </citation>
    <scope>NUCLEOTIDE SEQUENCE [LARGE SCALE GENOMIC DNA]</scope>
    <source>
        <strain evidence="1 2">PR17</strain>
    </source>
</reference>
<name>A0A256FLP8_9HYPH</name>
<protein>
    <submittedName>
        <fullName evidence="1">Uncharacterized protein</fullName>
    </submittedName>
</protein>
<organism evidence="1 2">
    <name type="scientific">Brucella rhizosphaerae</name>
    <dbReference type="NCBI Taxonomy" id="571254"/>
    <lineage>
        <taxon>Bacteria</taxon>
        <taxon>Pseudomonadati</taxon>
        <taxon>Pseudomonadota</taxon>
        <taxon>Alphaproteobacteria</taxon>
        <taxon>Hyphomicrobiales</taxon>
        <taxon>Brucellaceae</taxon>
        <taxon>Brucella/Ochrobactrum group</taxon>
        <taxon>Brucella</taxon>
    </lineage>
</organism>
<evidence type="ECO:0000313" key="2">
    <source>
        <dbReference type="Proteomes" id="UP000216345"/>
    </source>
</evidence>
<dbReference type="Proteomes" id="UP000216345">
    <property type="component" value="Unassembled WGS sequence"/>
</dbReference>
<evidence type="ECO:0000313" key="1">
    <source>
        <dbReference type="EMBL" id="OYR15774.1"/>
    </source>
</evidence>
<comment type="caution">
    <text evidence="1">The sequence shown here is derived from an EMBL/GenBank/DDBJ whole genome shotgun (WGS) entry which is preliminary data.</text>
</comment>